<evidence type="ECO:0000256" key="1">
    <source>
        <dbReference type="PROSITE-ProRule" id="PRU00259"/>
    </source>
</evidence>
<dbReference type="AlphaFoldDB" id="A0AA35R5Q9"/>
<dbReference type="PROSITE" id="PS50176">
    <property type="entry name" value="ARM_REPEAT"/>
    <property type="match status" value="4"/>
</dbReference>
<dbReference type="GO" id="GO:0045296">
    <property type="term" value="F:cadherin binding"/>
    <property type="evidence" value="ECO:0007669"/>
    <property type="project" value="InterPro"/>
</dbReference>
<dbReference type="GO" id="GO:0007155">
    <property type="term" value="P:cell adhesion"/>
    <property type="evidence" value="ECO:0007669"/>
    <property type="project" value="InterPro"/>
</dbReference>
<reference evidence="3" key="1">
    <citation type="submission" date="2023-03" db="EMBL/GenBank/DDBJ databases">
        <authorList>
            <person name="Steffen K."/>
            <person name="Cardenas P."/>
        </authorList>
    </citation>
    <scope>NUCLEOTIDE SEQUENCE</scope>
</reference>
<name>A0AA35R5Q9_GEOBA</name>
<evidence type="ECO:0000256" key="2">
    <source>
        <dbReference type="SAM" id="MobiDB-lite"/>
    </source>
</evidence>
<feature type="repeat" description="ARM" evidence="1">
    <location>
        <begin position="591"/>
        <end position="629"/>
    </location>
</feature>
<feature type="non-terminal residue" evidence="3">
    <location>
        <position position="648"/>
    </location>
</feature>
<accession>A0AA35R5Q9</accession>
<dbReference type="EMBL" id="CASHTH010000546">
    <property type="protein sequence ID" value="CAI8003919.1"/>
    <property type="molecule type" value="Genomic_DNA"/>
</dbReference>
<comment type="caution">
    <text evidence="3">The sequence shown here is derived from an EMBL/GenBank/DDBJ whole genome shotgun (WGS) entry which is preliminary data.</text>
</comment>
<dbReference type="InterPro" id="IPR000225">
    <property type="entry name" value="Armadillo"/>
</dbReference>
<dbReference type="Gene3D" id="1.25.10.10">
    <property type="entry name" value="Leucine-rich Repeat Variant"/>
    <property type="match status" value="1"/>
</dbReference>
<feature type="compositionally biased region" description="Polar residues" evidence="2">
    <location>
        <begin position="261"/>
        <end position="275"/>
    </location>
</feature>
<keyword evidence="4" id="KW-1185">Reference proteome</keyword>
<feature type="repeat" description="ARM" evidence="1">
    <location>
        <begin position="426"/>
        <end position="468"/>
    </location>
</feature>
<feature type="region of interest" description="Disordered" evidence="2">
    <location>
        <begin position="91"/>
        <end position="111"/>
    </location>
</feature>
<feature type="non-terminal residue" evidence="3">
    <location>
        <position position="1"/>
    </location>
</feature>
<dbReference type="Proteomes" id="UP001174909">
    <property type="component" value="Unassembled WGS sequence"/>
</dbReference>
<dbReference type="PANTHER" id="PTHR45976">
    <property type="entry name" value="ARMADILLO SEGMENT POLARITY PROTEIN"/>
    <property type="match status" value="1"/>
</dbReference>
<sequence>TLYCIATVAARPAALRVLAVLLCFCGRELRPFIYKTPFKTCSNLTPPEVTYVLLSIDSSLLKKPAMFFITRKHHCRRNILCRARQAGKSRKKKGPLIMDANPLTPVTPGTGTGTYYPYPPNPGDQEYERCQQSYRLLQDRRQRLIISIQNNPYHRNELESQLRVVERDMHQLQQQMAAYAPQPMMDHHQQQHHYHGYGPKGGGPYMSPGDSAIGSGVSSGLVSGVQSGVQTKAHSDVAPGDLEQLDSDEIPPQQQPQQQQSFGTHAVSSRMQQASAERIRMTMFPDTIEEGEEAPITQAGGATGQQQSNLHRLAQSTQVLKTAVASLTQYQGSTELTARALPEIAKLLQPQNGGDTSAVSEAAKLLHDLTKKETSYKAVLSNAHVVRTMVQGMVSTRSLDVQKSLAGCIHNMSGDRRGLQMIYNSGGIPCLVQLLISQVDAILFYAVTSLHNMLLHYEPAKMDVRLAGGLEKMVALLVKDNPKFLAITADCLHILAYGHQDSKLIILASGGPVNLVRIMRLYSYEKLLWTCSRLLKVLSVCPSNKPEIVQAGGMQALSRHLGHRSTRLVHNILHTLRNLSDMATKQDHLDDLLRQLIVLLASNDVTTVTCTAGVLCNLTCNNAKNKTIVCQLHGVQVHMYIQTLHLYI</sequence>
<feature type="repeat" description="ARM" evidence="1">
    <location>
        <begin position="339"/>
        <end position="384"/>
    </location>
</feature>
<dbReference type="PRINTS" id="PR01869">
    <property type="entry name" value="BCATNINFAMLY"/>
</dbReference>
<evidence type="ECO:0000313" key="3">
    <source>
        <dbReference type="EMBL" id="CAI8003919.1"/>
    </source>
</evidence>
<feature type="region of interest" description="Disordered" evidence="2">
    <location>
        <begin position="186"/>
        <end position="212"/>
    </location>
</feature>
<feature type="repeat" description="ARM" evidence="1">
    <location>
        <begin position="468"/>
        <end position="510"/>
    </location>
</feature>
<dbReference type="Pfam" id="PF00514">
    <property type="entry name" value="Arm"/>
    <property type="match status" value="2"/>
</dbReference>
<dbReference type="CDD" id="cd21719">
    <property type="entry name" value="CTNNAbd_CTNNB1-like"/>
    <property type="match status" value="1"/>
</dbReference>
<dbReference type="SUPFAM" id="SSF48371">
    <property type="entry name" value="ARM repeat"/>
    <property type="match status" value="1"/>
</dbReference>
<feature type="compositionally biased region" description="Low complexity" evidence="2">
    <location>
        <begin position="102"/>
        <end position="111"/>
    </location>
</feature>
<dbReference type="InterPro" id="IPR011989">
    <property type="entry name" value="ARM-like"/>
</dbReference>
<dbReference type="SMART" id="SM00185">
    <property type="entry name" value="ARM"/>
    <property type="match status" value="7"/>
</dbReference>
<gene>
    <name evidence="3" type="ORF">GBAR_LOCUS3798</name>
</gene>
<dbReference type="InterPro" id="IPR013284">
    <property type="entry name" value="Beta-catenin"/>
</dbReference>
<evidence type="ECO:0000313" key="4">
    <source>
        <dbReference type="Proteomes" id="UP001174909"/>
    </source>
</evidence>
<protein>
    <submittedName>
        <fullName evidence="3">Catenin beta-1</fullName>
    </submittedName>
</protein>
<dbReference type="InterPro" id="IPR016024">
    <property type="entry name" value="ARM-type_fold"/>
</dbReference>
<organism evidence="3 4">
    <name type="scientific">Geodia barretti</name>
    <name type="common">Barrett's horny sponge</name>
    <dbReference type="NCBI Taxonomy" id="519541"/>
    <lineage>
        <taxon>Eukaryota</taxon>
        <taxon>Metazoa</taxon>
        <taxon>Porifera</taxon>
        <taxon>Demospongiae</taxon>
        <taxon>Heteroscleromorpha</taxon>
        <taxon>Tetractinellida</taxon>
        <taxon>Astrophorina</taxon>
        <taxon>Geodiidae</taxon>
        <taxon>Geodia</taxon>
    </lineage>
</organism>
<feature type="compositionally biased region" description="Low complexity" evidence="2">
    <location>
        <begin position="251"/>
        <end position="260"/>
    </location>
</feature>
<feature type="region of interest" description="Disordered" evidence="2">
    <location>
        <begin position="239"/>
        <end position="275"/>
    </location>
</feature>
<proteinExistence type="predicted"/>